<name>A0A8B6MCB3_METTU</name>
<organism evidence="1 2">
    <name type="scientific">Methylocella tundrae</name>
    <dbReference type="NCBI Taxonomy" id="227605"/>
    <lineage>
        <taxon>Bacteria</taxon>
        <taxon>Pseudomonadati</taxon>
        <taxon>Pseudomonadota</taxon>
        <taxon>Alphaproteobacteria</taxon>
        <taxon>Hyphomicrobiales</taxon>
        <taxon>Beijerinckiaceae</taxon>
        <taxon>Methylocella</taxon>
    </lineage>
</organism>
<gene>
    <name evidence="1" type="ORF">MPC4_70083</name>
</gene>
<protein>
    <submittedName>
        <fullName evidence="1">Uncharacterized protein</fullName>
    </submittedName>
</protein>
<keyword evidence="2" id="KW-1185">Reference proteome</keyword>
<evidence type="ECO:0000313" key="1">
    <source>
        <dbReference type="EMBL" id="VTZ52195.1"/>
    </source>
</evidence>
<comment type="caution">
    <text evidence="1">The sequence shown here is derived from an EMBL/GenBank/DDBJ whole genome shotgun (WGS) entry which is preliminary data.</text>
</comment>
<reference evidence="1 2" key="1">
    <citation type="submission" date="2019-05" db="EMBL/GenBank/DDBJ databases">
        <authorList>
            <person name="Farhan Ul Haque M."/>
        </authorList>
    </citation>
    <scope>NUCLEOTIDE SEQUENCE [LARGE SCALE GENOMIC DNA]</scope>
    <source>
        <strain evidence="1">2</strain>
    </source>
</reference>
<proteinExistence type="predicted"/>
<dbReference type="RefSeq" id="WP_174513838.1">
    <property type="nucleotide sequence ID" value="NZ_CABFMQ020000131.1"/>
</dbReference>
<evidence type="ECO:0000313" key="2">
    <source>
        <dbReference type="Proteomes" id="UP000485880"/>
    </source>
</evidence>
<dbReference type="AlphaFoldDB" id="A0A8B6MCB3"/>
<accession>A0A8B6MCB3</accession>
<sequence>MKSQGGAAAFATYLIEVLDSAIASGKLAEEAVVVKVPDLIADAGKCEGWECSNRQYSERQYAENGREDINHAYSELSRIILTEIDARGKASVAEHAHYCLWILMSGAYSAGHYGNAPSASGKIFLMSSGVAAAREALAEQRALQHEYELSILSDEIAKIPGKKTPLKAIASAMADRLGKRVSEKTLGKWRRELSER</sequence>
<dbReference type="Proteomes" id="UP000485880">
    <property type="component" value="Unassembled WGS sequence"/>
</dbReference>
<dbReference type="EMBL" id="CABFMQ020000131">
    <property type="protein sequence ID" value="VTZ52195.1"/>
    <property type="molecule type" value="Genomic_DNA"/>
</dbReference>